<proteinExistence type="predicted"/>
<reference evidence="2" key="1">
    <citation type="submission" date="2020-03" db="EMBL/GenBank/DDBJ databases">
        <title>Draft Genome Sequence of Cylindrodendrum hubeiense.</title>
        <authorList>
            <person name="Buettner E."/>
            <person name="Kellner H."/>
        </authorList>
    </citation>
    <scope>NUCLEOTIDE SEQUENCE</scope>
    <source>
        <strain evidence="2">IHI 201604</strain>
    </source>
</reference>
<protein>
    <submittedName>
        <fullName evidence="2">Uncharacterized protein</fullName>
    </submittedName>
</protein>
<evidence type="ECO:0000256" key="1">
    <source>
        <dbReference type="SAM" id="MobiDB-lite"/>
    </source>
</evidence>
<evidence type="ECO:0000313" key="2">
    <source>
        <dbReference type="EMBL" id="KAF7553977.1"/>
    </source>
</evidence>
<feature type="compositionally biased region" description="Polar residues" evidence="1">
    <location>
        <begin position="125"/>
        <end position="142"/>
    </location>
</feature>
<gene>
    <name evidence="2" type="ORF">G7Z17_g3231</name>
</gene>
<dbReference type="Proteomes" id="UP000722485">
    <property type="component" value="Unassembled WGS sequence"/>
</dbReference>
<dbReference type="AlphaFoldDB" id="A0A9P5HHA3"/>
<feature type="compositionally biased region" description="Polar residues" evidence="1">
    <location>
        <begin position="25"/>
        <end position="38"/>
    </location>
</feature>
<sequence length="293" mass="31513">MPLNSTTFTKPYGTDISSSGIGSSPRATIGTTQTTSFPSGLITGPSFSASSTPRYPVGNSTSSGTPWHTGATSTAFNRTLPTGPGTSRMSGGSVPTLSITTSSPIWTNTTSATSGPSETAGLPGSASQPLPSKPVGNTTGAGINSTIVRAEQRESGMEYDKHLLIHWYSPEHNHVHDRIAVIDMFGFGSTGYTLLTTLETVTRSDEEWDSGKPMYPVPTGKKSSEDKLPNNPNYPWGGDSPIHRHQNTTRLGDGTRDGDLLPRSEWRRRWETIVRKLKAVWQQQRPEINDHGA</sequence>
<keyword evidence="3" id="KW-1185">Reference proteome</keyword>
<dbReference type="EMBL" id="JAANBB010000038">
    <property type="protein sequence ID" value="KAF7553977.1"/>
    <property type="molecule type" value="Genomic_DNA"/>
</dbReference>
<comment type="caution">
    <text evidence="2">The sequence shown here is derived from an EMBL/GenBank/DDBJ whole genome shotgun (WGS) entry which is preliminary data.</text>
</comment>
<organism evidence="2 3">
    <name type="scientific">Cylindrodendrum hubeiense</name>
    <dbReference type="NCBI Taxonomy" id="595255"/>
    <lineage>
        <taxon>Eukaryota</taxon>
        <taxon>Fungi</taxon>
        <taxon>Dikarya</taxon>
        <taxon>Ascomycota</taxon>
        <taxon>Pezizomycotina</taxon>
        <taxon>Sordariomycetes</taxon>
        <taxon>Hypocreomycetidae</taxon>
        <taxon>Hypocreales</taxon>
        <taxon>Nectriaceae</taxon>
        <taxon>Cylindrodendrum</taxon>
    </lineage>
</organism>
<accession>A0A9P5HHA3</accession>
<evidence type="ECO:0000313" key="3">
    <source>
        <dbReference type="Proteomes" id="UP000722485"/>
    </source>
</evidence>
<feature type="compositionally biased region" description="Polar residues" evidence="1">
    <location>
        <begin position="45"/>
        <end position="117"/>
    </location>
</feature>
<dbReference type="OrthoDB" id="5104805at2759"/>
<feature type="region of interest" description="Disordered" evidence="1">
    <location>
        <begin position="1"/>
        <end position="142"/>
    </location>
</feature>
<feature type="region of interest" description="Disordered" evidence="1">
    <location>
        <begin position="207"/>
        <end position="257"/>
    </location>
</feature>
<name>A0A9P5HHA3_9HYPO</name>